<keyword evidence="4" id="KW-0233">DNA recombination</keyword>
<keyword evidence="3" id="KW-0238">DNA-binding</keyword>
<dbReference type="PANTHER" id="PTHR30349:SF64">
    <property type="entry name" value="PROPHAGE INTEGRASE INTD-RELATED"/>
    <property type="match status" value="1"/>
</dbReference>
<protein>
    <submittedName>
        <fullName evidence="6">Tyrosine-type recombinase/integrase</fullName>
    </submittedName>
</protein>
<evidence type="ECO:0000256" key="1">
    <source>
        <dbReference type="ARBA" id="ARBA00008857"/>
    </source>
</evidence>
<keyword evidence="7" id="KW-1185">Reference proteome</keyword>
<evidence type="ECO:0000313" key="7">
    <source>
        <dbReference type="Proteomes" id="UP001597521"/>
    </source>
</evidence>
<keyword evidence="2" id="KW-0229">DNA integration</keyword>
<evidence type="ECO:0000256" key="3">
    <source>
        <dbReference type="ARBA" id="ARBA00023125"/>
    </source>
</evidence>
<dbReference type="InterPro" id="IPR011010">
    <property type="entry name" value="DNA_brk_join_enz"/>
</dbReference>
<evidence type="ECO:0000259" key="5">
    <source>
        <dbReference type="PROSITE" id="PS51898"/>
    </source>
</evidence>
<sequence>MKPFDVSITKRVRLRELSTGRVVEHIRWFANYRDPDTGQRKLPSFETRREAEAFKNELLSKVHAGIYVDPSRAPTVAEAVAHFLSNRETEVKASTLYGYRVVAKAITGPLLEGTVQERAEYAVSGVLPRRDARLLKMLGEVSTAALTTADIRNWHRTVMEQVGRYTANRALSMLNAALALCEEDYRVRAPAMPTNVARRRAKAKKTILTPQQVGKLIAHAKTDRHRGIYYAFPFLTGTRISEQLGLLWEDVDFDSNRIHVRRIQERDGSLTETTKTQAGQREIPMASTLREMLLAWRLICPRTDGKLHRVFPGPGRLQPWPLPRKDGGGPLLYQNFRKRFWVPAFESLKMPYVTPHAARHSFISTLQAQGVEVGLVAKLAGHSNANVTLGHYTQAVRGGEAAMSGLEQAFSSTEVTHG</sequence>
<dbReference type="SUPFAM" id="SSF56349">
    <property type="entry name" value="DNA breaking-rejoining enzymes"/>
    <property type="match status" value="1"/>
</dbReference>
<dbReference type="Gene3D" id="1.10.443.10">
    <property type="entry name" value="Intergrase catalytic core"/>
    <property type="match status" value="1"/>
</dbReference>
<comment type="similarity">
    <text evidence="1">Belongs to the 'phage' integrase family.</text>
</comment>
<dbReference type="InterPro" id="IPR050090">
    <property type="entry name" value="Tyrosine_recombinase_XerCD"/>
</dbReference>
<evidence type="ECO:0000256" key="2">
    <source>
        <dbReference type="ARBA" id="ARBA00022908"/>
    </source>
</evidence>
<dbReference type="PROSITE" id="PS51898">
    <property type="entry name" value="TYR_RECOMBINASE"/>
    <property type="match status" value="1"/>
</dbReference>
<feature type="domain" description="Tyr recombinase" evidence="5">
    <location>
        <begin position="203"/>
        <end position="411"/>
    </location>
</feature>
<proteinExistence type="inferred from homology"/>
<name>A0ABW5QL39_9HYPH</name>
<dbReference type="Pfam" id="PF00589">
    <property type="entry name" value="Phage_integrase"/>
    <property type="match status" value="1"/>
</dbReference>
<dbReference type="RefSeq" id="WP_386833341.1">
    <property type="nucleotide sequence ID" value="NZ_JBHUNP010000001.1"/>
</dbReference>
<gene>
    <name evidence="6" type="ORF">ACFSX5_10555</name>
</gene>
<reference evidence="7" key="1">
    <citation type="journal article" date="2019" name="Int. J. Syst. Evol. Microbiol.">
        <title>The Global Catalogue of Microorganisms (GCM) 10K type strain sequencing project: providing services to taxonomists for standard genome sequencing and annotation.</title>
        <authorList>
            <consortium name="The Broad Institute Genomics Platform"/>
            <consortium name="The Broad Institute Genome Sequencing Center for Infectious Disease"/>
            <person name="Wu L."/>
            <person name="Ma J."/>
        </authorList>
    </citation>
    <scope>NUCLEOTIDE SEQUENCE [LARGE SCALE GENOMIC DNA]</scope>
    <source>
        <strain evidence="7">CCM 7427</strain>
    </source>
</reference>
<comment type="caution">
    <text evidence="6">The sequence shown here is derived from an EMBL/GenBank/DDBJ whole genome shotgun (WGS) entry which is preliminary data.</text>
</comment>
<dbReference type="PANTHER" id="PTHR30349">
    <property type="entry name" value="PHAGE INTEGRASE-RELATED"/>
    <property type="match status" value="1"/>
</dbReference>
<dbReference type="Gene3D" id="1.10.150.130">
    <property type="match status" value="1"/>
</dbReference>
<dbReference type="CDD" id="cd01189">
    <property type="entry name" value="INT_ICEBs1_C_like"/>
    <property type="match status" value="1"/>
</dbReference>
<dbReference type="Proteomes" id="UP001597521">
    <property type="component" value="Unassembled WGS sequence"/>
</dbReference>
<evidence type="ECO:0000256" key="4">
    <source>
        <dbReference type="ARBA" id="ARBA00023172"/>
    </source>
</evidence>
<dbReference type="EMBL" id="JBHUNP010000001">
    <property type="protein sequence ID" value="MFD2648231.1"/>
    <property type="molecule type" value="Genomic_DNA"/>
</dbReference>
<organism evidence="6 7">
    <name type="scientific">Devosia albogilva</name>
    <dbReference type="NCBI Taxonomy" id="429726"/>
    <lineage>
        <taxon>Bacteria</taxon>
        <taxon>Pseudomonadati</taxon>
        <taxon>Pseudomonadota</taxon>
        <taxon>Alphaproteobacteria</taxon>
        <taxon>Hyphomicrobiales</taxon>
        <taxon>Devosiaceae</taxon>
        <taxon>Devosia</taxon>
    </lineage>
</organism>
<dbReference type="InterPro" id="IPR010998">
    <property type="entry name" value="Integrase_recombinase_N"/>
</dbReference>
<accession>A0ABW5QL39</accession>
<evidence type="ECO:0000313" key="6">
    <source>
        <dbReference type="EMBL" id="MFD2648231.1"/>
    </source>
</evidence>
<dbReference type="InterPro" id="IPR013762">
    <property type="entry name" value="Integrase-like_cat_sf"/>
</dbReference>
<dbReference type="InterPro" id="IPR002104">
    <property type="entry name" value="Integrase_catalytic"/>
</dbReference>